<evidence type="ECO:0000313" key="5">
    <source>
        <dbReference type="Proteomes" id="UP001652641"/>
    </source>
</evidence>
<feature type="compositionally biased region" description="Basic and acidic residues" evidence="2">
    <location>
        <begin position="400"/>
        <end position="410"/>
    </location>
</feature>
<sequence>MPSALAIFTCRPNSHPFQERHVYLDEPIKIGRSVARCRPAQNNATFDCKVLSRNHALVWFDHKTGKFYLQDTKSSNGTFINSQRLSRGSEESPPCEILSGDIIQFGVDVTENTRKGTVTHGCIVSTIKLFLPDGMEARLRSDVIHAPLPSPVDKVAANTPSMYSQELFQLSQYLQEALHREQMLEQKLATLQRLLAITQEASDTSWQALIDEDRLLSRLEVMGNQLQACSKNQTEDSLRKELIALQEDKHNYETTAKESLRRVLQEKIEVVRKLSEVERSLSNTEDECTHLKEMNERTQEELRELANKYNGAVNEIKDLSDKLKVAEGKQEEIQQKGQAEKKELQHKIDEMEEKEQELQAKIEALQADNDFTNERLTALQEKLIVEGHLTKVVEETKLSKENQARAKESDLSDTLSPSKEKSSDDTTDAQMDEQDLNEPLAKVSLLKALLEEERKAYRNQVEESSKQIQVLQAQLQRLHINIENLREEKDSEITSTRDELLSARDEILLLHQAAEKAASERDTDIASLQEELKKVRGELERWRKAASEYEKEITSLQNSFQLRCQQCEDQQREEATRLQSELEKLRKEWNVLETECHSLKKENVLLSSELQRQEKELHNSQKQSLELTSDLSILQMTRKELENQVGSLKEQHLRDSADLKTLLSKAENQAKDVQKEYEKTQTVLSELKLKFEMTEQEKQSITDELKQCKDNLKLLREKGNNPSILQPVPAVFIGLFLAFLFWCFGPLW</sequence>
<feature type="coiled-coil region" evidence="1">
    <location>
        <begin position="174"/>
        <end position="201"/>
    </location>
</feature>
<dbReference type="SUPFAM" id="SSF49879">
    <property type="entry name" value="SMAD/FHA domain"/>
    <property type="match status" value="1"/>
</dbReference>
<dbReference type="Proteomes" id="UP001652641">
    <property type="component" value="Chromosome 9"/>
</dbReference>
<protein>
    <submittedName>
        <fullName evidence="6">Sarcolemmal membrane-associated protein isoform X49</fullName>
    </submittedName>
</protein>
<keyword evidence="3" id="KW-1133">Transmembrane helix</keyword>
<keyword evidence="3" id="KW-0812">Transmembrane</keyword>
<dbReference type="PROSITE" id="PS50006">
    <property type="entry name" value="FHA_DOMAIN"/>
    <property type="match status" value="1"/>
</dbReference>
<dbReference type="SMART" id="SM00240">
    <property type="entry name" value="FHA"/>
    <property type="match status" value="1"/>
</dbReference>
<name>A0ABM4XFF3_VULVU</name>
<feature type="coiled-coil region" evidence="1">
    <location>
        <begin position="235"/>
        <end position="382"/>
    </location>
</feature>
<dbReference type="InterPro" id="IPR051176">
    <property type="entry name" value="Cent_Immune-Sig_Mod"/>
</dbReference>
<dbReference type="InterPro" id="IPR008984">
    <property type="entry name" value="SMAD_FHA_dom_sf"/>
</dbReference>
<dbReference type="Gene3D" id="2.60.200.20">
    <property type="match status" value="1"/>
</dbReference>
<dbReference type="Pfam" id="PF00498">
    <property type="entry name" value="FHA"/>
    <property type="match status" value="1"/>
</dbReference>
<feature type="region of interest" description="Disordered" evidence="2">
    <location>
        <begin position="400"/>
        <end position="438"/>
    </location>
</feature>
<dbReference type="PANTHER" id="PTHR15715:SF22">
    <property type="entry name" value="SARCOLEMMAL MEMBRANE-ASSOCIATED PROTEIN"/>
    <property type="match status" value="1"/>
</dbReference>
<keyword evidence="1" id="KW-0175">Coiled coil</keyword>
<reference evidence="6" key="1">
    <citation type="submission" date="2025-08" db="UniProtKB">
        <authorList>
            <consortium name="RefSeq"/>
        </authorList>
    </citation>
    <scope>IDENTIFICATION</scope>
    <source>
        <tissue evidence="6">Cell line</tissue>
    </source>
</reference>
<evidence type="ECO:0000256" key="1">
    <source>
        <dbReference type="SAM" id="Coils"/>
    </source>
</evidence>
<feature type="compositionally biased region" description="Acidic residues" evidence="2">
    <location>
        <begin position="425"/>
        <end position="436"/>
    </location>
</feature>
<dbReference type="CDD" id="cd21911">
    <property type="entry name" value="CC1_SLMAP"/>
    <property type="match status" value="1"/>
</dbReference>
<evidence type="ECO:0000256" key="3">
    <source>
        <dbReference type="SAM" id="Phobius"/>
    </source>
</evidence>
<keyword evidence="5" id="KW-1185">Reference proteome</keyword>
<keyword evidence="3" id="KW-0472">Membrane</keyword>
<evidence type="ECO:0000259" key="4">
    <source>
        <dbReference type="PROSITE" id="PS50006"/>
    </source>
</evidence>
<dbReference type="PROSITE" id="PS01255">
    <property type="entry name" value="FETUIN_2"/>
    <property type="match status" value="1"/>
</dbReference>
<organism evidence="5 6">
    <name type="scientific">Vulpes vulpes</name>
    <name type="common">Red fox</name>
    <dbReference type="NCBI Taxonomy" id="9627"/>
    <lineage>
        <taxon>Eukaryota</taxon>
        <taxon>Metazoa</taxon>
        <taxon>Chordata</taxon>
        <taxon>Craniata</taxon>
        <taxon>Vertebrata</taxon>
        <taxon>Euteleostomi</taxon>
        <taxon>Mammalia</taxon>
        <taxon>Eutheria</taxon>
        <taxon>Laurasiatheria</taxon>
        <taxon>Carnivora</taxon>
        <taxon>Caniformia</taxon>
        <taxon>Canidae</taxon>
        <taxon>Vulpes</taxon>
    </lineage>
</organism>
<proteinExistence type="predicted"/>
<feature type="coiled-coil region" evidence="1">
    <location>
        <begin position="440"/>
        <end position="495"/>
    </location>
</feature>
<dbReference type="GeneID" id="112909776"/>
<accession>A0ABM4XFF3</accession>
<feature type="domain" description="FHA" evidence="4">
    <location>
        <begin position="28"/>
        <end position="85"/>
    </location>
</feature>
<dbReference type="InterPro" id="IPR000253">
    <property type="entry name" value="FHA_dom"/>
</dbReference>
<evidence type="ECO:0000313" key="6">
    <source>
        <dbReference type="RefSeq" id="XP_072576771.1"/>
    </source>
</evidence>
<feature type="transmembrane region" description="Helical" evidence="3">
    <location>
        <begin position="724"/>
        <end position="744"/>
    </location>
</feature>
<dbReference type="RefSeq" id="XP_072576771.1">
    <property type="nucleotide sequence ID" value="XM_072720670.1"/>
</dbReference>
<dbReference type="PANTHER" id="PTHR15715">
    <property type="entry name" value="CENTROSOMAL PROTEIN OF 170 KDA"/>
    <property type="match status" value="1"/>
</dbReference>
<dbReference type="CDD" id="cd22679">
    <property type="entry name" value="FHA_SLMAP"/>
    <property type="match status" value="1"/>
</dbReference>
<dbReference type="InterPro" id="IPR001363">
    <property type="entry name" value="Prot_inh_fetuin_CS"/>
</dbReference>
<evidence type="ECO:0000256" key="2">
    <source>
        <dbReference type="SAM" id="MobiDB-lite"/>
    </source>
</evidence>
<feature type="coiled-coil region" evidence="1">
    <location>
        <begin position="525"/>
        <end position="718"/>
    </location>
</feature>
<gene>
    <name evidence="6" type="primary">SLMAP</name>
</gene>